<feature type="transmembrane region" description="Helical" evidence="1">
    <location>
        <begin position="151"/>
        <end position="171"/>
    </location>
</feature>
<dbReference type="RefSeq" id="XP_067926995.1">
    <property type="nucleotide sequence ID" value="XM_068061016.1"/>
</dbReference>
<dbReference type="Pfam" id="PF02364">
    <property type="entry name" value="Glucan_synthase"/>
    <property type="match status" value="1"/>
</dbReference>
<evidence type="ECO:0000256" key="1">
    <source>
        <dbReference type="SAM" id="Phobius"/>
    </source>
</evidence>
<comment type="caution">
    <text evidence="3">The sequence shown here is derived from an EMBL/GenBank/DDBJ whole genome shotgun (WGS) entry which is preliminary data.</text>
</comment>
<accession>A0A2C6LF48</accession>
<feature type="transmembrane region" description="Helical" evidence="1">
    <location>
        <begin position="426"/>
        <end position="456"/>
    </location>
</feature>
<dbReference type="OrthoDB" id="345600at2759"/>
<gene>
    <name evidence="3" type="ORF">CSUI_000809</name>
</gene>
<feature type="domain" description="Glycosyl transferase 48" evidence="2">
    <location>
        <begin position="1"/>
        <end position="429"/>
    </location>
</feature>
<keyword evidence="1" id="KW-0472">Membrane</keyword>
<dbReference type="Proteomes" id="UP000221165">
    <property type="component" value="Unassembled WGS sequence"/>
</dbReference>
<sequence>MHYGHPDIFDRFFVQTCGSCSKASAGINLSEDVFAGFNCTARGYSVRHVDYMQCGKGRDVGLQQVVMFEKKIAGGNAEQMLSRDVFRMASNMDFFRLLSMYFSGPGFFLNALVLFLAVYVTLYVKCLFSFSKHKYKGVTESALQYVVAPTTYVQFQFGLLLIVPLLVWLFVEKGFWTALTRSLDIILKLAVAYYNFMVGTKASVIDHVLIYGGAKYQETGRGFVIAHANMEDLWQFYYFTHFCIGLEMMMLLIVYAGYCGFDASVYFLDAWPLLVMALSLLFVPFFFNPLGMYYPRLLEDFSSWRKWMSSRDVRHDRASWLAWWRSEMEGRCSLAWHHQLILVARLLRFTMLSIGMVSCVAMSIKASDVDCAIYLFGTAGCFLFLMIFLDDLKLASPNWNTVLSLAFCAIVVMLLGWAMATDRLTFSAVLASAGSFMIFSYGLLETSFVLLGRWAVRNDVLAEAARMFHYLGGFFVFLIPLLLSVFTLSFHKIQTRILFNPNFVTIVKSGLVQRAEILKKGHKVNT</sequence>
<dbReference type="GO" id="GO:0000148">
    <property type="term" value="C:1,3-beta-D-glucan synthase complex"/>
    <property type="evidence" value="ECO:0007669"/>
    <property type="project" value="InterPro"/>
</dbReference>
<keyword evidence="1" id="KW-1133">Transmembrane helix</keyword>
<feature type="transmembrane region" description="Helical" evidence="1">
    <location>
        <begin position="270"/>
        <end position="287"/>
    </location>
</feature>
<feature type="transmembrane region" description="Helical" evidence="1">
    <location>
        <begin position="236"/>
        <end position="258"/>
    </location>
</feature>
<feature type="transmembrane region" description="Helical" evidence="1">
    <location>
        <begin position="401"/>
        <end position="420"/>
    </location>
</feature>
<dbReference type="GeneID" id="94424227"/>
<evidence type="ECO:0000313" key="4">
    <source>
        <dbReference type="Proteomes" id="UP000221165"/>
    </source>
</evidence>
<keyword evidence="1" id="KW-0812">Transmembrane</keyword>
<dbReference type="VEuPathDB" id="ToxoDB:CSUI_000809"/>
<dbReference type="PANTHER" id="PTHR12741:SF48">
    <property type="entry name" value="1,3-BETA-GLUCAN SYNTHASE COMPONENT FKS1-RELATED"/>
    <property type="match status" value="1"/>
</dbReference>
<dbReference type="AlphaFoldDB" id="A0A2C6LF48"/>
<feature type="transmembrane region" description="Helical" evidence="1">
    <location>
        <begin position="468"/>
        <end position="490"/>
    </location>
</feature>
<dbReference type="EMBL" id="MIGC01000309">
    <property type="protein sequence ID" value="PHJ25323.1"/>
    <property type="molecule type" value="Genomic_DNA"/>
</dbReference>
<dbReference type="InterPro" id="IPR003440">
    <property type="entry name" value="Glyco_trans_48_dom"/>
</dbReference>
<feature type="transmembrane region" description="Helical" evidence="1">
    <location>
        <begin position="107"/>
        <end position="131"/>
    </location>
</feature>
<dbReference type="GO" id="GO:0005886">
    <property type="term" value="C:plasma membrane"/>
    <property type="evidence" value="ECO:0007669"/>
    <property type="project" value="TreeGrafter"/>
</dbReference>
<protein>
    <submittedName>
        <fullName evidence="3">Beta-glucan synthase component protein</fullName>
    </submittedName>
</protein>
<feature type="transmembrane region" description="Helical" evidence="1">
    <location>
        <begin position="372"/>
        <end position="389"/>
    </location>
</feature>
<feature type="transmembrane region" description="Helical" evidence="1">
    <location>
        <begin position="346"/>
        <end position="366"/>
    </location>
</feature>
<keyword evidence="4" id="KW-1185">Reference proteome</keyword>
<reference evidence="3 4" key="1">
    <citation type="journal article" date="2017" name="Int. J. Parasitol.">
        <title>The genome of the protozoan parasite Cystoisospora suis and a reverse vaccinology approach to identify vaccine candidates.</title>
        <authorList>
            <person name="Palmieri N."/>
            <person name="Shrestha A."/>
            <person name="Ruttkowski B."/>
            <person name="Beck T."/>
            <person name="Vogl C."/>
            <person name="Tomley F."/>
            <person name="Blake D.P."/>
            <person name="Joachim A."/>
        </authorList>
    </citation>
    <scope>NUCLEOTIDE SEQUENCE [LARGE SCALE GENOMIC DNA]</scope>
    <source>
        <strain evidence="3 4">Wien I</strain>
    </source>
</reference>
<dbReference type="GO" id="GO:0003843">
    <property type="term" value="F:1,3-beta-D-glucan synthase activity"/>
    <property type="evidence" value="ECO:0007669"/>
    <property type="project" value="InterPro"/>
</dbReference>
<evidence type="ECO:0000313" key="3">
    <source>
        <dbReference type="EMBL" id="PHJ25323.1"/>
    </source>
</evidence>
<evidence type="ECO:0000259" key="2">
    <source>
        <dbReference type="Pfam" id="PF02364"/>
    </source>
</evidence>
<dbReference type="PANTHER" id="PTHR12741">
    <property type="entry name" value="LYST-INTERACTING PROTEIN LIP5 DOPAMINE RESPONSIVE PROTEIN DRG-1"/>
    <property type="match status" value="1"/>
</dbReference>
<name>A0A2C6LF48_9APIC</name>
<dbReference type="GO" id="GO:0006075">
    <property type="term" value="P:(1-&gt;3)-beta-D-glucan biosynthetic process"/>
    <property type="evidence" value="ECO:0007669"/>
    <property type="project" value="InterPro"/>
</dbReference>
<proteinExistence type="predicted"/>
<organism evidence="3 4">
    <name type="scientific">Cystoisospora suis</name>
    <dbReference type="NCBI Taxonomy" id="483139"/>
    <lineage>
        <taxon>Eukaryota</taxon>
        <taxon>Sar</taxon>
        <taxon>Alveolata</taxon>
        <taxon>Apicomplexa</taxon>
        <taxon>Conoidasida</taxon>
        <taxon>Coccidia</taxon>
        <taxon>Eucoccidiorida</taxon>
        <taxon>Eimeriorina</taxon>
        <taxon>Sarcocystidae</taxon>
        <taxon>Cystoisospora</taxon>
    </lineage>
</organism>